<accession>A0A4V5MRT3</accession>
<feature type="transmembrane region" description="Helical" evidence="1">
    <location>
        <begin position="44"/>
        <end position="64"/>
    </location>
</feature>
<sequence length="212" mass="24216">MPEISKDIILLIQYLAPGFLSAWIFYGLTSHVRPSSFERVAQAVIYSLFIKIASDVFQYIVLLIGKKWSFGPWLEPADIAISIINATTLGFLLALVSNSDWFHSRLRKLRLSSRSAHPSEWCAVLKANPAYMVFHLKDERRLVGYPLVWPSDHEKGHFFITNCRWLLDDDGNSESSENQDSNHIEVDYAEGILMHSSDVKMIEILKEGDNDE</sequence>
<dbReference type="OrthoDB" id="9154573at2"/>
<dbReference type="Pfam" id="PF19865">
    <property type="entry name" value="DUF6338"/>
    <property type="match status" value="1"/>
</dbReference>
<comment type="caution">
    <text evidence="2">The sequence shown here is derived from an EMBL/GenBank/DDBJ whole genome shotgun (WGS) entry which is preliminary data.</text>
</comment>
<dbReference type="RefSeq" id="WP_136772003.1">
    <property type="nucleotide sequence ID" value="NZ_SUMF01000002.1"/>
</dbReference>
<keyword evidence="3" id="KW-1185">Reference proteome</keyword>
<keyword evidence="1" id="KW-1133">Transmembrane helix</keyword>
<feature type="transmembrane region" description="Helical" evidence="1">
    <location>
        <begin position="12"/>
        <end position="32"/>
    </location>
</feature>
<proteinExistence type="predicted"/>
<name>A0A4V5MRT3_9NEIS</name>
<gene>
    <name evidence="2" type="ORF">FAZ21_04130</name>
</gene>
<evidence type="ECO:0000313" key="2">
    <source>
        <dbReference type="EMBL" id="TJZ77528.1"/>
    </source>
</evidence>
<keyword evidence="1" id="KW-0472">Membrane</keyword>
<keyword evidence="1" id="KW-0812">Transmembrane</keyword>
<dbReference type="InterPro" id="IPR045919">
    <property type="entry name" value="DUF6338"/>
</dbReference>
<dbReference type="EMBL" id="SUMF01000002">
    <property type="protein sequence ID" value="TJZ77528.1"/>
    <property type="molecule type" value="Genomic_DNA"/>
</dbReference>
<reference evidence="2 3" key="1">
    <citation type="submission" date="2019-04" db="EMBL/GenBank/DDBJ databases">
        <title>Chitiniphilus eburnea sp. nov., a novel chitinolytic bacterium isolated from aquaculture sludge.</title>
        <authorList>
            <person name="Sheng M."/>
        </authorList>
    </citation>
    <scope>NUCLEOTIDE SEQUENCE [LARGE SCALE GENOMIC DNA]</scope>
    <source>
        <strain evidence="2 3">HX-2-15</strain>
    </source>
</reference>
<dbReference type="AlphaFoldDB" id="A0A4V5MRT3"/>
<dbReference type="Proteomes" id="UP000310016">
    <property type="component" value="Unassembled WGS sequence"/>
</dbReference>
<evidence type="ECO:0000313" key="3">
    <source>
        <dbReference type="Proteomes" id="UP000310016"/>
    </source>
</evidence>
<protein>
    <submittedName>
        <fullName evidence="2">Uncharacterized protein</fullName>
    </submittedName>
</protein>
<feature type="transmembrane region" description="Helical" evidence="1">
    <location>
        <begin position="79"/>
        <end position="102"/>
    </location>
</feature>
<organism evidence="2 3">
    <name type="scientific">Chitiniphilus eburneus</name>
    <dbReference type="NCBI Taxonomy" id="2571148"/>
    <lineage>
        <taxon>Bacteria</taxon>
        <taxon>Pseudomonadati</taxon>
        <taxon>Pseudomonadota</taxon>
        <taxon>Betaproteobacteria</taxon>
        <taxon>Neisseriales</taxon>
        <taxon>Chitinibacteraceae</taxon>
        <taxon>Chitiniphilus</taxon>
    </lineage>
</organism>
<evidence type="ECO:0000256" key="1">
    <source>
        <dbReference type="SAM" id="Phobius"/>
    </source>
</evidence>